<dbReference type="Proteomes" id="UP001596504">
    <property type="component" value="Unassembled WGS sequence"/>
</dbReference>
<keyword evidence="2" id="KW-1133">Transmembrane helix</keyword>
<dbReference type="Pfam" id="PF09851">
    <property type="entry name" value="SHOCT"/>
    <property type="match status" value="1"/>
</dbReference>
<reference evidence="5" key="1">
    <citation type="journal article" date="2019" name="Int. J. Syst. Evol. Microbiol.">
        <title>The Global Catalogue of Microorganisms (GCM) 10K type strain sequencing project: providing services to taxonomists for standard genome sequencing and annotation.</title>
        <authorList>
            <consortium name="The Broad Institute Genomics Platform"/>
            <consortium name="The Broad Institute Genome Sequencing Center for Infectious Disease"/>
            <person name="Wu L."/>
            <person name="Ma J."/>
        </authorList>
    </citation>
    <scope>NUCLEOTIDE SEQUENCE [LARGE SCALE GENOMIC DNA]</scope>
    <source>
        <strain evidence="5">WLHS5</strain>
    </source>
</reference>
<evidence type="ECO:0000256" key="1">
    <source>
        <dbReference type="SAM" id="Coils"/>
    </source>
</evidence>
<name>A0ABW2LEW6_9PSEU</name>
<proteinExistence type="predicted"/>
<keyword evidence="1" id="KW-0175">Coiled coil</keyword>
<keyword evidence="2" id="KW-0812">Transmembrane</keyword>
<accession>A0ABW2LEW6</accession>
<evidence type="ECO:0000256" key="2">
    <source>
        <dbReference type="SAM" id="Phobius"/>
    </source>
</evidence>
<feature type="transmembrane region" description="Helical" evidence="2">
    <location>
        <begin position="12"/>
        <end position="38"/>
    </location>
</feature>
<dbReference type="EMBL" id="JBHTCJ010000001">
    <property type="protein sequence ID" value="MFC7339883.1"/>
    <property type="molecule type" value="Genomic_DNA"/>
</dbReference>
<protein>
    <submittedName>
        <fullName evidence="4">SHOCT domain-containing protein</fullName>
    </submittedName>
</protein>
<sequence>MMMDGMNGMAGMMAWMLLWGLIGLALLVLIIVAIIWLIRHMLTGRTGSDPAEEELRRRYAEGQIDHDEYQRRRAELRKR</sequence>
<comment type="caution">
    <text evidence="4">The sequence shown here is derived from an EMBL/GenBank/DDBJ whole genome shotgun (WGS) entry which is preliminary data.</text>
</comment>
<keyword evidence="2" id="KW-0472">Membrane</keyword>
<feature type="coiled-coil region" evidence="1">
    <location>
        <begin position="52"/>
        <end position="79"/>
    </location>
</feature>
<evidence type="ECO:0000259" key="3">
    <source>
        <dbReference type="Pfam" id="PF09851"/>
    </source>
</evidence>
<evidence type="ECO:0000313" key="4">
    <source>
        <dbReference type="EMBL" id="MFC7339883.1"/>
    </source>
</evidence>
<dbReference type="RefSeq" id="WP_380662821.1">
    <property type="nucleotide sequence ID" value="NZ_JBHTCJ010000001.1"/>
</dbReference>
<feature type="domain" description="SHOCT" evidence="3">
    <location>
        <begin position="51"/>
        <end position="76"/>
    </location>
</feature>
<gene>
    <name evidence="4" type="ORF">ACFQRI_00555</name>
</gene>
<dbReference type="InterPro" id="IPR018649">
    <property type="entry name" value="SHOCT"/>
</dbReference>
<evidence type="ECO:0000313" key="5">
    <source>
        <dbReference type="Proteomes" id="UP001596504"/>
    </source>
</evidence>
<organism evidence="4 5">
    <name type="scientific">Saccharopolyspora griseoalba</name>
    <dbReference type="NCBI Taxonomy" id="1431848"/>
    <lineage>
        <taxon>Bacteria</taxon>
        <taxon>Bacillati</taxon>
        <taxon>Actinomycetota</taxon>
        <taxon>Actinomycetes</taxon>
        <taxon>Pseudonocardiales</taxon>
        <taxon>Pseudonocardiaceae</taxon>
        <taxon>Saccharopolyspora</taxon>
    </lineage>
</organism>
<keyword evidence="5" id="KW-1185">Reference proteome</keyword>